<evidence type="ECO:0000256" key="12">
    <source>
        <dbReference type="ARBA" id="ARBA00023180"/>
    </source>
</evidence>
<keyword evidence="6" id="KW-0732">Signal</keyword>
<dbReference type="PANTHER" id="PTHR10075">
    <property type="entry name" value="BASIGIN RELATED"/>
    <property type="match status" value="1"/>
</dbReference>
<evidence type="ECO:0000256" key="19">
    <source>
        <dbReference type="SAM" id="Phobius"/>
    </source>
</evidence>
<dbReference type="InterPro" id="IPR036116">
    <property type="entry name" value="FN3_sf"/>
</dbReference>
<evidence type="ECO:0000256" key="1">
    <source>
        <dbReference type="ARBA" id="ARBA00004251"/>
    </source>
</evidence>
<dbReference type="InterPro" id="IPR013783">
    <property type="entry name" value="Ig-like_fold"/>
</dbReference>
<feature type="domain" description="Ig-like" evidence="20">
    <location>
        <begin position="553"/>
        <end position="643"/>
    </location>
</feature>
<dbReference type="Pfam" id="PF07679">
    <property type="entry name" value="I-set"/>
    <property type="match status" value="2"/>
</dbReference>
<dbReference type="InterPro" id="IPR017868">
    <property type="entry name" value="Filamin/ABP280_repeat-like"/>
</dbReference>
<dbReference type="InterPro" id="IPR026966">
    <property type="entry name" value="Neurofascin/L1/NrCAM_C"/>
</dbReference>
<evidence type="ECO:0000313" key="23">
    <source>
        <dbReference type="Proteomes" id="UP000694563"/>
    </source>
</evidence>
<evidence type="ECO:0000256" key="6">
    <source>
        <dbReference type="ARBA" id="ARBA00022729"/>
    </source>
</evidence>
<feature type="region of interest" description="Disordered" evidence="18">
    <location>
        <begin position="1201"/>
        <end position="1242"/>
    </location>
</feature>
<dbReference type="InterPro" id="IPR003599">
    <property type="entry name" value="Ig_sub"/>
</dbReference>
<keyword evidence="7" id="KW-0677">Repeat</keyword>
<gene>
    <name evidence="22" type="primary">L1CAM</name>
</gene>
<comment type="function">
    <text evidence="15">Neural cell adhesion molecule involved in the dynamics of cell adhesion and in the generation of transmembrane signals at tyrosine kinase receptors. During brain development, critical in multiple processes, including neuronal migration, axonal growth and fasciculation, and synaptogenesis. In the mature brain, plays a role in the dynamics of neuronal structure and function, including synaptic plasticity.</text>
</comment>
<keyword evidence="12" id="KW-0325">Glycoprotein</keyword>
<dbReference type="Pfam" id="PF13927">
    <property type="entry name" value="Ig_3"/>
    <property type="match status" value="3"/>
</dbReference>
<evidence type="ECO:0000313" key="22">
    <source>
        <dbReference type="Ensembl" id="ENSCUSP00005018670.1"/>
    </source>
</evidence>
<feature type="domain" description="Ig-like" evidence="20">
    <location>
        <begin position="460"/>
        <end position="548"/>
    </location>
</feature>
<keyword evidence="11" id="KW-1015">Disulfide bond</keyword>
<keyword evidence="10 19" id="KW-0472">Membrane</keyword>
<dbReference type="GO" id="GO:0098632">
    <property type="term" value="F:cell-cell adhesion mediator activity"/>
    <property type="evidence" value="ECO:0007669"/>
    <property type="project" value="TreeGrafter"/>
</dbReference>
<dbReference type="SUPFAM" id="SSF48726">
    <property type="entry name" value="Immunoglobulin"/>
    <property type="match status" value="5"/>
</dbReference>
<keyword evidence="5 19" id="KW-0812">Transmembrane</keyword>
<evidence type="ECO:0000256" key="13">
    <source>
        <dbReference type="ARBA" id="ARBA00023273"/>
    </source>
</evidence>
<comment type="subcellular location">
    <subcellularLocation>
        <location evidence="1">Cell membrane</location>
        <topology evidence="1">Single-pass type I membrane protein</topology>
    </subcellularLocation>
    <subcellularLocation>
        <location evidence="2">Cell projection</location>
        <location evidence="2">Growth cone</location>
    </subcellularLocation>
</comment>
<feature type="domain" description="Fibronectin type-III" evidence="21">
    <location>
        <begin position="750"/>
        <end position="844"/>
    </location>
</feature>
<dbReference type="SUPFAM" id="SSF49265">
    <property type="entry name" value="Fibronectin type III"/>
    <property type="match status" value="3"/>
</dbReference>
<evidence type="ECO:0000256" key="3">
    <source>
        <dbReference type="ARBA" id="ARBA00008588"/>
    </source>
</evidence>
<dbReference type="SMART" id="SM00408">
    <property type="entry name" value="IGc2"/>
    <property type="match status" value="5"/>
</dbReference>
<feature type="compositionally biased region" description="Low complexity" evidence="18">
    <location>
        <begin position="1280"/>
        <end position="1296"/>
    </location>
</feature>
<dbReference type="Pfam" id="PF00041">
    <property type="entry name" value="fn3"/>
    <property type="match status" value="3"/>
</dbReference>
<dbReference type="InterPro" id="IPR007110">
    <property type="entry name" value="Ig-like_dom"/>
</dbReference>
<evidence type="ECO:0000259" key="20">
    <source>
        <dbReference type="PROSITE" id="PS50835"/>
    </source>
</evidence>
<dbReference type="SMART" id="SM00409">
    <property type="entry name" value="IG"/>
    <property type="match status" value="6"/>
</dbReference>
<feature type="region of interest" description="Disordered" evidence="18">
    <location>
        <begin position="1274"/>
        <end position="1296"/>
    </location>
</feature>
<dbReference type="FunFam" id="2.60.40.10:FF:000028">
    <property type="entry name" value="Neuronal cell adhesion molecule"/>
    <property type="match status" value="1"/>
</dbReference>
<evidence type="ECO:0000256" key="14">
    <source>
        <dbReference type="ARBA" id="ARBA00023319"/>
    </source>
</evidence>
<feature type="domain" description="Ig-like" evidence="20">
    <location>
        <begin position="275"/>
        <end position="363"/>
    </location>
</feature>
<keyword evidence="9 19" id="KW-1133">Transmembrane helix</keyword>
<reference evidence="22" key="3">
    <citation type="submission" date="2025-09" db="UniProtKB">
        <authorList>
            <consortium name="Ensembl"/>
        </authorList>
    </citation>
    <scope>IDENTIFICATION</scope>
</reference>
<dbReference type="Gene3D" id="2.60.40.10">
    <property type="entry name" value="Immunoglobulins"/>
    <property type="match status" value="11"/>
</dbReference>
<accession>A0A8C3UPM7</accession>
<feature type="domain" description="Ig-like" evidence="20">
    <location>
        <begin position="368"/>
        <end position="455"/>
    </location>
</feature>
<name>A0A8C3UPM7_CATUS</name>
<keyword evidence="14" id="KW-0393">Immunoglobulin domain</keyword>
<dbReference type="InterPro" id="IPR013098">
    <property type="entry name" value="Ig_I-set"/>
</dbReference>
<feature type="compositionally biased region" description="Low complexity" evidence="18">
    <location>
        <begin position="1232"/>
        <end position="1242"/>
    </location>
</feature>
<dbReference type="GO" id="GO:0007411">
    <property type="term" value="P:axon guidance"/>
    <property type="evidence" value="ECO:0007669"/>
    <property type="project" value="TreeGrafter"/>
</dbReference>
<evidence type="ECO:0000256" key="7">
    <source>
        <dbReference type="ARBA" id="ARBA00022737"/>
    </source>
</evidence>
<dbReference type="GO" id="GO:0070593">
    <property type="term" value="P:dendrite self-avoidance"/>
    <property type="evidence" value="ECO:0007669"/>
    <property type="project" value="TreeGrafter"/>
</dbReference>
<reference evidence="22" key="1">
    <citation type="submission" date="2020-10" db="EMBL/GenBank/DDBJ databases">
        <title>Catharus ustulatus (Swainson's thrush) genome, bCatUst1, primary haplotype v2.</title>
        <authorList>
            <person name="Delmore K."/>
            <person name="Vafadar M."/>
            <person name="Formenti G."/>
            <person name="Chow W."/>
            <person name="Pelan S."/>
            <person name="Howe K."/>
            <person name="Rhie A."/>
            <person name="Mountcastle J."/>
            <person name="Haase B."/>
            <person name="Fedrigo O."/>
            <person name="Jarvis E.D."/>
        </authorList>
    </citation>
    <scope>NUCLEOTIDE SEQUENCE [LARGE SCALE GENOMIC DNA]</scope>
</reference>
<dbReference type="InterPro" id="IPR003598">
    <property type="entry name" value="Ig_sub2"/>
</dbReference>
<evidence type="ECO:0000259" key="21">
    <source>
        <dbReference type="PROSITE" id="PS50853"/>
    </source>
</evidence>
<dbReference type="PROSITE" id="PS50194">
    <property type="entry name" value="FILAMIN_REPEAT"/>
    <property type="match status" value="1"/>
</dbReference>
<dbReference type="InterPro" id="IPR003961">
    <property type="entry name" value="FN3_dom"/>
</dbReference>
<evidence type="ECO:0000256" key="18">
    <source>
        <dbReference type="SAM" id="MobiDB-lite"/>
    </source>
</evidence>
<dbReference type="PANTHER" id="PTHR10075:SF77">
    <property type="entry name" value="NEURONAL-GLIAL CELL ADHESION MOLECULE"/>
    <property type="match status" value="1"/>
</dbReference>
<evidence type="ECO:0000256" key="16">
    <source>
        <dbReference type="ARBA" id="ARBA00074488"/>
    </source>
</evidence>
<evidence type="ECO:0000256" key="2">
    <source>
        <dbReference type="ARBA" id="ARBA00004624"/>
    </source>
</evidence>
<feature type="domain" description="Fibronectin type-III" evidence="21">
    <location>
        <begin position="1064"/>
        <end position="1156"/>
    </location>
</feature>
<evidence type="ECO:0000256" key="8">
    <source>
        <dbReference type="ARBA" id="ARBA00022889"/>
    </source>
</evidence>
<dbReference type="CDD" id="cd00063">
    <property type="entry name" value="FN3"/>
    <property type="match status" value="5"/>
</dbReference>
<feature type="transmembrane region" description="Helical" evidence="19">
    <location>
        <begin position="1170"/>
        <end position="1191"/>
    </location>
</feature>
<protein>
    <recommendedName>
        <fullName evidence="16">Neural cell adhesion molecule L1</fullName>
    </recommendedName>
</protein>
<dbReference type="FunFam" id="2.60.40.10:FF:000357">
    <property type="entry name" value="Fc receptor like 1"/>
    <property type="match status" value="1"/>
</dbReference>
<sequence length="1296" mass="139991">MSLGVPGVSGDVPGVSVDVPGFPGVSGDVPRCPRGLWVVPGGPGGLWVVPGVSVDVPGGPSRCPPPPVQQPPELTEQPPEQLVVFPSDDVTLKCAATGEPPVEFRWTREDRPFSGDLPGVSVSPGGGTLVINASVAGQLQGRFRCAATNALGTALSRESRVIAESETQKIPLKHPKITPKTPQKYPKNPPQNIPLGTAAVPPKIYWLNSQIVHIAQDARVSMGQDGFLYFANAQVGDTSPDYICHAHYLGPRTIIQKEPLDLRVAPSNSVQSRRPRLVVPRDPHPTHVALRGETLVLECIAEGLPTPWISWRRLNGPLPPGRAVLDNFNKTLRLRAVTEADDGEYECTAENGQGSARRSHGVTVEAAPYWVRRPRSAVFGPGETARLDCEVGGKPRPRISWSLNGIPLDELPDSGRRSLRDGALVLSRLEPNDSLVAQCEATNSHGRLLANAFVYVVELPVQILTPDGERYAAVENQTVILHCRTFGAPAPAVEWLTPTLEPALQDDRAFGFTNGSLRLGPVLRGDSGVFTCRAHNAHSNGSVSARLRVHAATRIAVPPQSVTAKKGESVTFSCGATFDPGLEPRGLLWLRDGTPVTESPDSDKFSVAGDSLTVAAVDYGDQGRFRCRAWTPLDAAEAEAELRVVGRPGPVRDLQLQELGERRIQLSWTPGEEHNSPVEKFVVEQEEGIFSPGRFQEVLTVPGSQPKARLVLSPYGSYRFRVLAVNGYGRGEPSAASAAISTDPAAPERYPMGVKGEGNETNNLVITWQPLSPGDWNAPQLRYRVQWRPLEPEGGPWAEATVESPPFVVRDTPTFSPFKIRVQALNDAGKGPEPPEVVGYSGEDLPLVYPENVGVEVLNSSSVLITWTLEGSTSRLRGHLRGYRVLYWRDGWVGERSRRHALPPATPEPPPQPGVLTVPGQASEALLGGLQPWSRYRLSVRVFNGRGAGPPSAEIHFHTPEGVPGPPEELRVERLGDTALGLEWRRPRLPNGVLSGYLDWEHWEGSLGLGPERISFPPGTLNTTLARLEPRGRYRLELRARTRHGPGEPLVRLGSLAPEPVLPVLGTIDFGEVGEDFTVLRWTLAQPQANIEFEVEYMSKTTEEPWRSSGRANSSLGRYRLGDLRPGTSYRVQFVGRNHSGERVAFWESEVQTNGTMLPRPAGGFATEGWFIGFVSAAVLLLLLLLILCFIKRSKGGKYSVKDKEDTQVDSEARPMKDETFGEYRDGEEKASGSSGRSLGAAGAALGSDDSLAGYGGSADVQFNEDGSFIGQYSGTRGTAAGSSGPASPSAAAPLD</sequence>
<dbReference type="FunFam" id="2.60.40.10:FF:000078">
    <property type="entry name" value="Neuronal cell adhesion molecule"/>
    <property type="match status" value="1"/>
</dbReference>
<keyword evidence="13" id="KW-0966">Cell projection</keyword>
<evidence type="ECO:0000256" key="15">
    <source>
        <dbReference type="ARBA" id="ARBA00060042"/>
    </source>
</evidence>
<evidence type="ECO:0000256" key="10">
    <source>
        <dbReference type="ARBA" id="ARBA00023136"/>
    </source>
</evidence>
<feature type="domain" description="Fibronectin type-III" evidence="21">
    <location>
        <begin position="849"/>
        <end position="962"/>
    </location>
</feature>
<dbReference type="FunFam" id="2.60.40.10:FF:000057">
    <property type="entry name" value="neural cell adhesion molecule L1"/>
    <property type="match status" value="1"/>
</dbReference>
<dbReference type="SMART" id="SM00060">
    <property type="entry name" value="FN3"/>
    <property type="match status" value="5"/>
</dbReference>
<dbReference type="Ensembl" id="ENSCUST00005019375.1">
    <property type="protein sequence ID" value="ENSCUSP00005018670.1"/>
    <property type="gene ID" value="ENSCUSG00005011900.1"/>
</dbReference>
<dbReference type="GO" id="GO:0030426">
    <property type="term" value="C:growth cone"/>
    <property type="evidence" value="ECO:0007669"/>
    <property type="project" value="UniProtKB-SubCell"/>
</dbReference>
<feature type="domain" description="Fibronectin type-III" evidence="21">
    <location>
        <begin position="966"/>
        <end position="1060"/>
    </location>
</feature>
<keyword evidence="23" id="KW-1185">Reference proteome</keyword>
<feature type="domain" description="Ig-like" evidence="20">
    <location>
        <begin position="72"/>
        <end position="163"/>
    </location>
</feature>
<evidence type="ECO:0000256" key="5">
    <source>
        <dbReference type="ARBA" id="ARBA00022692"/>
    </source>
</evidence>
<reference evidence="22" key="2">
    <citation type="submission" date="2025-08" db="UniProtKB">
        <authorList>
            <consortium name="Ensembl"/>
        </authorList>
    </citation>
    <scope>IDENTIFICATION</scope>
</reference>
<comment type="similarity">
    <text evidence="3">Belongs to the immunoglobulin superfamily. L1/neurofascin/NgCAM family.</text>
</comment>
<evidence type="ECO:0000256" key="11">
    <source>
        <dbReference type="ARBA" id="ARBA00023157"/>
    </source>
</evidence>
<evidence type="ECO:0000256" key="9">
    <source>
        <dbReference type="ARBA" id="ARBA00022989"/>
    </source>
</evidence>
<organism evidence="22 23">
    <name type="scientific">Catharus ustulatus</name>
    <name type="common">Russet-backed thrush</name>
    <name type="synonym">Hylocichla ustulatus</name>
    <dbReference type="NCBI Taxonomy" id="91951"/>
    <lineage>
        <taxon>Eukaryota</taxon>
        <taxon>Metazoa</taxon>
        <taxon>Chordata</taxon>
        <taxon>Craniata</taxon>
        <taxon>Vertebrata</taxon>
        <taxon>Euteleostomi</taxon>
        <taxon>Archelosauria</taxon>
        <taxon>Archosauria</taxon>
        <taxon>Dinosauria</taxon>
        <taxon>Saurischia</taxon>
        <taxon>Theropoda</taxon>
        <taxon>Coelurosauria</taxon>
        <taxon>Aves</taxon>
        <taxon>Neognathae</taxon>
        <taxon>Neoaves</taxon>
        <taxon>Telluraves</taxon>
        <taxon>Australaves</taxon>
        <taxon>Passeriformes</taxon>
        <taxon>Turdidae</taxon>
        <taxon>Catharus</taxon>
    </lineage>
</organism>
<dbReference type="Pfam" id="PF13882">
    <property type="entry name" value="Bravo_FIGEY"/>
    <property type="match status" value="1"/>
</dbReference>
<dbReference type="Proteomes" id="UP000694563">
    <property type="component" value="Chromosome 32"/>
</dbReference>
<dbReference type="InterPro" id="IPR036179">
    <property type="entry name" value="Ig-like_dom_sf"/>
</dbReference>
<keyword evidence="8" id="KW-0130">Cell adhesion</keyword>
<dbReference type="FunFam" id="2.60.40.10:FF:000005">
    <property type="entry name" value="Neuronal cell adhesion molecule"/>
    <property type="match status" value="1"/>
</dbReference>
<dbReference type="GO" id="GO:0007156">
    <property type="term" value="P:homophilic cell adhesion via plasma membrane adhesion molecules"/>
    <property type="evidence" value="ECO:0007669"/>
    <property type="project" value="TreeGrafter"/>
</dbReference>
<evidence type="ECO:0000256" key="4">
    <source>
        <dbReference type="ARBA" id="ARBA00022475"/>
    </source>
</evidence>
<dbReference type="PROSITE" id="PS50853">
    <property type="entry name" value="FN3"/>
    <property type="match status" value="5"/>
</dbReference>
<feature type="repeat" description="Filamin" evidence="17">
    <location>
        <begin position="597"/>
        <end position="673"/>
    </location>
</feature>
<dbReference type="GO" id="GO:0005886">
    <property type="term" value="C:plasma membrane"/>
    <property type="evidence" value="ECO:0007669"/>
    <property type="project" value="UniProtKB-SubCell"/>
</dbReference>
<feature type="compositionally biased region" description="Basic and acidic residues" evidence="18">
    <location>
        <begin position="1201"/>
        <end position="1231"/>
    </location>
</feature>
<proteinExistence type="inferred from homology"/>
<evidence type="ECO:0000256" key="17">
    <source>
        <dbReference type="PROSITE-ProRule" id="PRU00087"/>
    </source>
</evidence>
<keyword evidence="4" id="KW-1003">Cell membrane</keyword>
<dbReference type="FunFam" id="2.60.40.10:FF:000367">
    <property type="entry name" value="Neural cell adhesion molecule L1-like protein"/>
    <property type="match status" value="1"/>
</dbReference>
<dbReference type="PROSITE" id="PS50835">
    <property type="entry name" value="IG_LIKE"/>
    <property type="match status" value="5"/>
</dbReference>
<feature type="domain" description="Fibronectin type-III" evidence="21">
    <location>
        <begin position="650"/>
        <end position="745"/>
    </location>
</feature>